<dbReference type="Gene3D" id="3.60.15.10">
    <property type="entry name" value="Ribonuclease Z/Hydroxyacylglutathione hydrolase-like"/>
    <property type="match status" value="1"/>
</dbReference>
<dbReference type="EC" id="3.1.1.-" evidence="6"/>
<name>A0ABM8UQS6_9BACT</name>
<comment type="caution">
    <text evidence="6">The sequence shown here is derived from an EMBL/GenBank/DDBJ whole genome shotgun (WGS) entry which is preliminary data.</text>
</comment>
<keyword evidence="7" id="KW-1185">Reference proteome</keyword>
<keyword evidence="2" id="KW-0479">Metal-binding</keyword>
<dbReference type="PANTHER" id="PTHR42978">
    <property type="entry name" value="QUORUM-QUENCHING LACTONASE YTNP-RELATED-RELATED"/>
    <property type="match status" value="1"/>
</dbReference>
<evidence type="ECO:0000259" key="5">
    <source>
        <dbReference type="SMART" id="SM00849"/>
    </source>
</evidence>
<sequence>MLDEYHILPLMNIHIIDTGFFKLDGGAMFGVVPKSLWNKQNPADEKNLCSWAMRCLLIEDGEKLILIDTGMGDKQDAKFFGHYDLHGDATLISSIQEKGFAPEDITDVLLTHLHFDHVGGAVRFQDQSRLVPTFPNATYWSNQAHWEWAVNPNPREKASFLKENILPLQESGQLKFIQDNISPFGSMDFLYVNGHTEQMMLPVITYKDQKIIYVADLLPSSFHIPLPWIMSYDMRPLQTMDEKQAVLKDAADGNHILLFEHDPIYEAAIVEQTEKGVRIKERGKLSDFIKS</sequence>
<dbReference type="GO" id="GO:0016787">
    <property type="term" value="F:hydrolase activity"/>
    <property type="evidence" value="ECO:0007669"/>
    <property type="project" value="UniProtKB-KW"/>
</dbReference>
<evidence type="ECO:0000313" key="6">
    <source>
        <dbReference type="EMBL" id="CAG5069761.1"/>
    </source>
</evidence>
<protein>
    <submittedName>
        <fullName evidence="6">Quorum-quenching lactonase YtnP</fullName>
        <ecNumber evidence="6">3.1.1.-</ecNumber>
    </submittedName>
</protein>
<dbReference type="InterPro" id="IPR001279">
    <property type="entry name" value="Metallo-B-lactamas"/>
</dbReference>
<gene>
    <name evidence="6" type="primary">ytnP</name>
    <name evidence="6" type="ORF">DYBT9623_02498</name>
</gene>
<evidence type="ECO:0000256" key="1">
    <source>
        <dbReference type="ARBA" id="ARBA00007749"/>
    </source>
</evidence>
<keyword evidence="3 6" id="KW-0378">Hydrolase</keyword>
<dbReference type="PANTHER" id="PTHR42978:SF6">
    <property type="entry name" value="QUORUM-QUENCHING LACTONASE YTNP-RELATED"/>
    <property type="match status" value="1"/>
</dbReference>
<dbReference type="CDD" id="cd16281">
    <property type="entry name" value="metallo-hydrolase-like_MBL-fold"/>
    <property type="match status" value="1"/>
</dbReference>
<dbReference type="EMBL" id="CAJRAU010000003">
    <property type="protein sequence ID" value="CAG5069761.1"/>
    <property type="molecule type" value="Genomic_DNA"/>
</dbReference>
<evidence type="ECO:0000256" key="3">
    <source>
        <dbReference type="ARBA" id="ARBA00022801"/>
    </source>
</evidence>
<dbReference type="Proteomes" id="UP000679725">
    <property type="component" value="Unassembled WGS sequence"/>
</dbReference>
<dbReference type="SUPFAM" id="SSF56281">
    <property type="entry name" value="Metallo-hydrolase/oxidoreductase"/>
    <property type="match status" value="1"/>
</dbReference>
<reference evidence="6 7" key="1">
    <citation type="submission" date="2021-04" db="EMBL/GenBank/DDBJ databases">
        <authorList>
            <person name="Rodrigo-Torres L."/>
            <person name="Arahal R. D."/>
            <person name="Lucena T."/>
        </authorList>
    </citation>
    <scope>NUCLEOTIDE SEQUENCE [LARGE SCALE GENOMIC DNA]</scope>
    <source>
        <strain evidence="6 7">CECT 9623</strain>
    </source>
</reference>
<dbReference type="SMART" id="SM00849">
    <property type="entry name" value="Lactamase_B"/>
    <property type="match status" value="1"/>
</dbReference>
<evidence type="ECO:0000313" key="7">
    <source>
        <dbReference type="Proteomes" id="UP000679725"/>
    </source>
</evidence>
<dbReference type="InterPro" id="IPR036866">
    <property type="entry name" value="RibonucZ/Hydroxyglut_hydro"/>
</dbReference>
<dbReference type="InterPro" id="IPR051013">
    <property type="entry name" value="MBL_superfamily_lactonases"/>
</dbReference>
<accession>A0ABM8UQS6</accession>
<evidence type="ECO:0000256" key="2">
    <source>
        <dbReference type="ARBA" id="ARBA00022723"/>
    </source>
</evidence>
<evidence type="ECO:0000256" key="4">
    <source>
        <dbReference type="ARBA" id="ARBA00022833"/>
    </source>
</evidence>
<proteinExistence type="inferred from homology"/>
<comment type="similarity">
    <text evidence="1">Belongs to the metallo-beta-lactamase superfamily.</text>
</comment>
<keyword evidence="4" id="KW-0862">Zinc</keyword>
<organism evidence="6 7">
    <name type="scientific">Dyadobacter linearis</name>
    <dbReference type="NCBI Taxonomy" id="2823330"/>
    <lineage>
        <taxon>Bacteria</taxon>
        <taxon>Pseudomonadati</taxon>
        <taxon>Bacteroidota</taxon>
        <taxon>Cytophagia</taxon>
        <taxon>Cytophagales</taxon>
        <taxon>Spirosomataceae</taxon>
        <taxon>Dyadobacter</taxon>
    </lineage>
</organism>
<feature type="domain" description="Metallo-beta-lactamase" evidence="5">
    <location>
        <begin position="52"/>
        <end position="261"/>
    </location>
</feature>
<dbReference type="Pfam" id="PF00753">
    <property type="entry name" value="Lactamase_B"/>
    <property type="match status" value="1"/>
</dbReference>